<keyword evidence="1" id="KW-0812">Transmembrane</keyword>
<keyword evidence="1" id="KW-0472">Membrane</keyword>
<name>A0A1H2FE65_9PSED</name>
<evidence type="ECO:0000313" key="2">
    <source>
        <dbReference type="EMBL" id="SDU05677.1"/>
    </source>
</evidence>
<feature type="transmembrane region" description="Helical" evidence="1">
    <location>
        <begin position="46"/>
        <end position="66"/>
    </location>
</feature>
<keyword evidence="3" id="KW-1185">Reference proteome</keyword>
<dbReference type="EMBL" id="LT629785">
    <property type="protein sequence ID" value="SDU05677.1"/>
    <property type="molecule type" value="Genomic_DNA"/>
</dbReference>
<organism evidence="2 3">
    <name type="scientific">Pseudomonas pohangensis</name>
    <dbReference type="NCBI Taxonomy" id="364197"/>
    <lineage>
        <taxon>Bacteria</taxon>
        <taxon>Pseudomonadati</taxon>
        <taxon>Pseudomonadota</taxon>
        <taxon>Gammaproteobacteria</taxon>
        <taxon>Pseudomonadales</taxon>
        <taxon>Pseudomonadaceae</taxon>
        <taxon>Pseudomonas</taxon>
    </lineage>
</organism>
<gene>
    <name evidence="2" type="ORF">SAMN05216296_1525</name>
</gene>
<accession>A0A1H2FE65</accession>
<protein>
    <submittedName>
        <fullName evidence="2">Uncharacterized protein</fullName>
    </submittedName>
</protein>
<evidence type="ECO:0000313" key="3">
    <source>
        <dbReference type="Proteomes" id="UP000243232"/>
    </source>
</evidence>
<dbReference type="RefSeq" id="WP_090193892.1">
    <property type="nucleotide sequence ID" value="NZ_LT629785.1"/>
</dbReference>
<dbReference type="OrthoDB" id="5797237at2"/>
<feature type="transmembrane region" description="Helical" evidence="1">
    <location>
        <begin position="20"/>
        <end position="39"/>
    </location>
</feature>
<reference evidence="3" key="1">
    <citation type="submission" date="2016-10" db="EMBL/GenBank/DDBJ databases">
        <authorList>
            <person name="Varghese N."/>
            <person name="Submissions S."/>
        </authorList>
    </citation>
    <scope>NUCLEOTIDE SEQUENCE [LARGE SCALE GENOMIC DNA]</scope>
    <source>
        <strain evidence="3">DSM 17875</strain>
    </source>
</reference>
<proteinExistence type="predicted"/>
<sequence>MTTKFLSPDAVGDQPLWIVFWIYGVLVSQVFFGAILYYYNVLETPLLGLLLAGFVIYTAWIMRSVWVNAGNVGTEIYGQLARYLTVAWALNAVLVSAFLFLGHLGVIERPF</sequence>
<dbReference type="AlphaFoldDB" id="A0A1H2FE65"/>
<feature type="transmembrane region" description="Helical" evidence="1">
    <location>
        <begin position="86"/>
        <end position="107"/>
    </location>
</feature>
<dbReference type="Proteomes" id="UP000243232">
    <property type="component" value="Chromosome I"/>
</dbReference>
<evidence type="ECO:0000256" key="1">
    <source>
        <dbReference type="SAM" id="Phobius"/>
    </source>
</evidence>
<keyword evidence="1" id="KW-1133">Transmembrane helix</keyword>